<keyword evidence="2" id="KW-0614">Plasmid</keyword>
<evidence type="ECO:0000256" key="1">
    <source>
        <dbReference type="SAM" id="MobiDB-lite"/>
    </source>
</evidence>
<evidence type="ECO:0000313" key="2">
    <source>
        <dbReference type="EMBL" id="ABM10666.1"/>
    </source>
</evidence>
<accession>A1RDK5</accession>
<reference evidence="2 3" key="1">
    <citation type="journal article" date="2006" name="PLoS Genet.">
        <title>Secrets of soil survival revealed by the genome sequence of Arthrobacter aurescens TC1.</title>
        <authorList>
            <person name="Mongodin E.F."/>
            <person name="Shapir N."/>
            <person name="Daugherty S.C."/>
            <person name="DeBoy R.T."/>
            <person name="Emerson J.B."/>
            <person name="Shvartzbeyn A."/>
            <person name="Radune D."/>
            <person name="Vamathevan J."/>
            <person name="Riggs F."/>
            <person name="Grinberg V."/>
            <person name="Khouri H."/>
            <person name="Wackett L.P."/>
            <person name="Nelson K.E."/>
            <person name="Sadowsky M.J."/>
        </authorList>
    </citation>
    <scope>NUCLEOTIDE SEQUENCE [LARGE SCALE GENOMIC DNA]</scope>
    <source>
        <strain evidence="2 3">TC1</strain>
    </source>
</reference>
<feature type="compositionally biased region" description="Polar residues" evidence="1">
    <location>
        <begin position="1"/>
        <end position="14"/>
    </location>
</feature>
<keyword evidence="3" id="KW-1185">Reference proteome</keyword>
<dbReference type="Proteomes" id="UP000000637">
    <property type="component" value="Plasmid pTC2"/>
</dbReference>
<organism evidence="2 3">
    <name type="scientific">Paenarthrobacter aurescens (strain TC1)</name>
    <dbReference type="NCBI Taxonomy" id="290340"/>
    <lineage>
        <taxon>Bacteria</taxon>
        <taxon>Bacillati</taxon>
        <taxon>Actinomycetota</taxon>
        <taxon>Actinomycetes</taxon>
        <taxon>Micrococcales</taxon>
        <taxon>Micrococcaceae</taxon>
        <taxon>Paenarthrobacter</taxon>
    </lineage>
</organism>
<name>A1RDK5_PAEAT</name>
<dbReference type="HOGENOM" id="CLU_2462411_0_0_11"/>
<sequence length="88" mass="9682">MESSRSKQSANNISDLIATTPEKSPGMVEVTVHEYLEVDAILDNAVAVVQEAAIRHQTGIMITRTGPGQYIVRGHSEVPFGLIRQQHR</sequence>
<evidence type="ECO:0000313" key="3">
    <source>
        <dbReference type="Proteomes" id="UP000000637"/>
    </source>
</evidence>
<protein>
    <submittedName>
        <fullName evidence="2">Uncharacterized protein</fullName>
    </submittedName>
</protein>
<gene>
    <name evidence="2" type="ordered locus">AAur_pTC20160</name>
</gene>
<proteinExistence type="predicted"/>
<dbReference type="EMBL" id="CP000476">
    <property type="protein sequence ID" value="ABM10666.1"/>
    <property type="molecule type" value="Genomic_DNA"/>
</dbReference>
<dbReference type="KEGG" id="aau:AAur_pTC20160"/>
<geneLocation type="plasmid" evidence="2 3">
    <name>pTC2</name>
</geneLocation>
<dbReference type="AlphaFoldDB" id="A1RDK5"/>
<feature type="region of interest" description="Disordered" evidence="1">
    <location>
        <begin position="1"/>
        <end position="20"/>
    </location>
</feature>